<evidence type="ECO:0000256" key="4">
    <source>
        <dbReference type="ARBA" id="ARBA00022989"/>
    </source>
</evidence>
<keyword evidence="2" id="KW-1003">Cell membrane</keyword>
<feature type="transmembrane region" description="Helical" evidence="6">
    <location>
        <begin position="255"/>
        <end position="278"/>
    </location>
</feature>
<reference evidence="8" key="1">
    <citation type="submission" date="2015-08" db="EMBL/GenBank/DDBJ databases">
        <title>Complete Genome Sequence of Azospirillum thiophilum BV-S.</title>
        <authorList>
            <person name="Fomenkov A."/>
            <person name="Vincze T."/>
            <person name="Grabovich M."/>
            <person name="Dubinina G."/>
            <person name="Orlova M."/>
            <person name="Belousova E."/>
            <person name="Roberts R.J."/>
        </authorList>
    </citation>
    <scope>NUCLEOTIDE SEQUENCE [LARGE SCALE GENOMIC DNA]</scope>
    <source>
        <strain evidence="8">BV-S</strain>
    </source>
</reference>
<dbReference type="GO" id="GO:0015658">
    <property type="term" value="F:branched-chain amino acid transmembrane transporter activity"/>
    <property type="evidence" value="ECO:0007669"/>
    <property type="project" value="InterPro"/>
</dbReference>
<dbReference type="Proteomes" id="UP000069935">
    <property type="component" value="Chromosome 2"/>
</dbReference>
<name>A0AAC8ZV20_9PROT</name>
<evidence type="ECO:0000256" key="1">
    <source>
        <dbReference type="ARBA" id="ARBA00004651"/>
    </source>
</evidence>
<sequence>MTTGTKLQSQPATLKAAGAVALLALAALLPLAVTEPSQQNFLILILMGAQMGVAWNIVGGYAGQVSLGHAVFYGIGAYTSTMLLLTLGLTPWVGALAGGLVAALFALAMGWPCFRLKGHYFAMATIAVAEIIQILVTNSEFLEGAVGLYMPMDRSGWGVLIFLSKLPYYYVILGLLVLTVLVSWAIERSHIGYYFRAIKDEPEAARALGVSLTRYKLIALSVSAFLTALGGSFYAQKEMFIDPGSVFATTISIKIALIAILGGVGRLLGPVLGAVILITIEEYSRTLFGSTGSGTDMIIYAAMIILVAVFSPSGVLGLLGDLGRNLRRHLPGAKQAEVKAEKMEIRP</sequence>
<keyword evidence="3 6" id="KW-0812">Transmembrane</keyword>
<dbReference type="EMBL" id="CP012402">
    <property type="protein sequence ID" value="ALG72340.1"/>
    <property type="molecule type" value="Genomic_DNA"/>
</dbReference>
<dbReference type="AlphaFoldDB" id="A0AAC8ZV20"/>
<accession>A0AAC8ZV20</accession>
<keyword evidence="5 6" id="KW-0472">Membrane</keyword>
<comment type="subcellular location">
    <subcellularLocation>
        <location evidence="1">Cell membrane</location>
        <topology evidence="1">Multi-pass membrane protein</topology>
    </subcellularLocation>
</comment>
<protein>
    <submittedName>
        <fullName evidence="7">Amino acid ABC transporter permease</fullName>
    </submittedName>
</protein>
<evidence type="ECO:0000256" key="5">
    <source>
        <dbReference type="ARBA" id="ARBA00023136"/>
    </source>
</evidence>
<dbReference type="InterPro" id="IPR001851">
    <property type="entry name" value="ABC_transp_permease"/>
</dbReference>
<dbReference type="CDD" id="cd06581">
    <property type="entry name" value="TM_PBP1_LivM_like"/>
    <property type="match status" value="1"/>
</dbReference>
<evidence type="ECO:0000313" key="7">
    <source>
        <dbReference type="EMBL" id="ALG72340.1"/>
    </source>
</evidence>
<keyword evidence="8" id="KW-1185">Reference proteome</keyword>
<dbReference type="KEGG" id="ati:AL072_14545"/>
<evidence type="ECO:0000256" key="2">
    <source>
        <dbReference type="ARBA" id="ARBA00022475"/>
    </source>
</evidence>
<dbReference type="PANTHER" id="PTHR30482">
    <property type="entry name" value="HIGH-AFFINITY BRANCHED-CHAIN AMINO ACID TRANSPORT SYSTEM PERMEASE"/>
    <property type="match status" value="1"/>
</dbReference>
<organism evidence="7 8">
    <name type="scientific">Azospirillum thiophilum</name>
    <dbReference type="NCBI Taxonomy" id="528244"/>
    <lineage>
        <taxon>Bacteria</taxon>
        <taxon>Pseudomonadati</taxon>
        <taxon>Pseudomonadota</taxon>
        <taxon>Alphaproteobacteria</taxon>
        <taxon>Rhodospirillales</taxon>
        <taxon>Azospirillaceae</taxon>
        <taxon>Azospirillum</taxon>
    </lineage>
</organism>
<gene>
    <name evidence="7" type="ORF">AL072_14545</name>
</gene>
<dbReference type="Pfam" id="PF02653">
    <property type="entry name" value="BPD_transp_2"/>
    <property type="match status" value="1"/>
</dbReference>
<evidence type="ECO:0000256" key="3">
    <source>
        <dbReference type="ARBA" id="ARBA00022692"/>
    </source>
</evidence>
<feature type="transmembrane region" description="Helical" evidence="6">
    <location>
        <begin position="217"/>
        <end position="235"/>
    </location>
</feature>
<proteinExistence type="predicted"/>
<feature type="transmembrane region" description="Helical" evidence="6">
    <location>
        <begin position="168"/>
        <end position="186"/>
    </location>
</feature>
<dbReference type="PANTHER" id="PTHR30482:SF10">
    <property type="entry name" value="HIGH-AFFINITY BRANCHED-CHAIN AMINO ACID TRANSPORT PROTEIN BRAE"/>
    <property type="match status" value="1"/>
</dbReference>
<dbReference type="RefSeq" id="WP_045586082.1">
    <property type="nucleotide sequence ID" value="NZ_CP012402.1"/>
</dbReference>
<feature type="transmembrane region" description="Helical" evidence="6">
    <location>
        <begin position="298"/>
        <end position="319"/>
    </location>
</feature>
<evidence type="ECO:0000313" key="8">
    <source>
        <dbReference type="Proteomes" id="UP000069935"/>
    </source>
</evidence>
<reference evidence="7 8" key="2">
    <citation type="journal article" date="2016" name="Genome Announc.">
        <title>Complete Genome Sequence of a Strain of Azospirillum thiophilum Isolated from a Sulfide Spring.</title>
        <authorList>
            <person name="Fomenkov A."/>
            <person name="Vincze T."/>
            <person name="Grabovich M."/>
            <person name="Anton B.P."/>
            <person name="Dubinina G."/>
            <person name="Orlova M."/>
            <person name="Belousova E."/>
            <person name="Roberts R.J."/>
        </authorList>
    </citation>
    <scope>NUCLEOTIDE SEQUENCE [LARGE SCALE GENOMIC DNA]</scope>
    <source>
        <strain evidence="7 8">BV-S</strain>
    </source>
</reference>
<evidence type="ECO:0000256" key="6">
    <source>
        <dbReference type="SAM" id="Phobius"/>
    </source>
</evidence>
<dbReference type="InterPro" id="IPR043428">
    <property type="entry name" value="LivM-like"/>
</dbReference>
<dbReference type="GO" id="GO:0005886">
    <property type="term" value="C:plasma membrane"/>
    <property type="evidence" value="ECO:0007669"/>
    <property type="project" value="UniProtKB-SubCell"/>
</dbReference>
<keyword evidence="4 6" id="KW-1133">Transmembrane helix</keyword>
<feature type="transmembrane region" description="Helical" evidence="6">
    <location>
        <begin position="12"/>
        <end position="33"/>
    </location>
</feature>